<name>A0A4Q2UKH6_9BACT</name>
<dbReference type="EMBL" id="SBLB01000002">
    <property type="protein sequence ID" value="RYC70027.1"/>
    <property type="molecule type" value="Genomic_DNA"/>
</dbReference>
<keyword evidence="2" id="KW-1185">Reference proteome</keyword>
<sequence>MTELHLSETAISEINQLIDKVEQALVNPANVMYFEIDPLWPQEEQLSSSNREKLRNVGGKSGVYAIWVQNSAGSALRYIGHTAGKTAQTRLINHFLLAIHYN</sequence>
<dbReference type="Proteomes" id="UP000290407">
    <property type="component" value="Unassembled WGS sequence"/>
</dbReference>
<gene>
    <name evidence="1" type="ORF">EQG79_09150</name>
</gene>
<comment type="caution">
    <text evidence="1">The sequence shown here is derived from an EMBL/GenBank/DDBJ whole genome shotgun (WGS) entry which is preliminary data.</text>
</comment>
<dbReference type="AlphaFoldDB" id="A0A4Q2UKH6"/>
<proteinExistence type="predicted"/>
<organism evidence="1 2">
    <name type="scientific">Spirosoma sordidisoli</name>
    <dbReference type="NCBI Taxonomy" id="2502893"/>
    <lineage>
        <taxon>Bacteria</taxon>
        <taxon>Pseudomonadati</taxon>
        <taxon>Bacteroidota</taxon>
        <taxon>Cytophagia</taxon>
        <taxon>Cytophagales</taxon>
        <taxon>Cytophagaceae</taxon>
        <taxon>Spirosoma</taxon>
    </lineage>
</organism>
<evidence type="ECO:0000313" key="2">
    <source>
        <dbReference type="Proteomes" id="UP000290407"/>
    </source>
</evidence>
<protein>
    <submittedName>
        <fullName evidence="1">Uncharacterized protein</fullName>
    </submittedName>
</protein>
<dbReference type="RefSeq" id="WP_129601255.1">
    <property type="nucleotide sequence ID" value="NZ_SBLB01000002.1"/>
</dbReference>
<reference evidence="1 2" key="1">
    <citation type="submission" date="2019-01" db="EMBL/GenBank/DDBJ databases">
        <title>Spirosoma flava sp. nov., a propanil-degrading bacterium isolated from herbicide-contaminated soil.</title>
        <authorList>
            <person name="Zhang L."/>
            <person name="Jiang J.-D."/>
        </authorList>
    </citation>
    <scope>NUCLEOTIDE SEQUENCE [LARGE SCALE GENOMIC DNA]</scope>
    <source>
        <strain evidence="1 2">TY50</strain>
    </source>
</reference>
<evidence type="ECO:0000313" key="1">
    <source>
        <dbReference type="EMBL" id="RYC70027.1"/>
    </source>
</evidence>
<accession>A0A4Q2UKH6</accession>